<feature type="region of interest" description="Disordered" evidence="1">
    <location>
        <begin position="178"/>
        <end position="207"/>
    </location>
</feature>
<dbReference type="AlphaFoldDB" id="A0A443LLV1"/>
<dbReference type="RefSeq" id="WP_128148273.1">
    <property type="nucleotide sequence ID" value="NZ_SAVB01000007.1"/>
</dbReference>
<dbReference type="Proteomes" id="UP000286594">
    <property type="component" value="Unassembled WGS sequence"/>
</dbReference>
<evidence type="ECO:0000256" key="1">
    <source>
        <dbReference type="SAM" id="MobiDB-lite"/>
    </source>
</evidence>
<sequence>MTALRTLIVPGLDGSPAPHWQQWWAATEAGALMVDLPAPARPDPADWETELAGMILRHPDSILVGHSLGAVLIARVLAGGARLRVRAALLVAPAETGLSRRISDFSPIPEIRLPVPTTVVASRNDPWMQFGRARDLATAWGSGFVDLGRAGHVNVASGFGPWPRGKALRDGLVAASAGGPVLAGPGPRPVRGMRAEGRGRDRRSLSR</sequence>
<protein>
    <submittedName>
        <fullName evidence="2">Alpha/beta hydrolase</fullName>
    </submittedName>
</protein>
<dbReference type="InterPro" id="IPR010662">
    <property type="entry name" value="RBBP9/YdeN"/>
</dbReference>
<dbReference type="InterPro" id="IPR029058">
    <property type="entry name" value="AB_hydrolase_fold"/>
</dbReference>
<dbReference type="Pfam" id="PF06821">
    <property type="entry name" value="Ser_hydrolase"/>
    <property type="match status" value="1"/>
</dbReference>
<gene>
    <name evidence="2" type="ORF">EOW65_07090</name>
</gene>
<dbReference type="GO" id="GO:0016787">
    <property type="term" value="F:hydrolase activity"/>
    <property type="evidence" value="ECO:0007669"/>
    <property type="project" value="UniProtKB-KW"/>
</dbReference>
<name>A0A443LLV1_9RHOB</name>
<accession>A0A443LLV1</accession>
<proteinExistence type="predicted"/>
<organism evidence="2 3">
    <name type="scientific">Paenirhodobacter ferrireducens</name>
    <dbReference type="NCBI Taxonomy" id="1215032"/>
    <lineage>
        <taxon>Bacteria</taxon>
        <taxon>Pseudomonadati</taxon>
        <taxon>Pseudomonadota</taxon>
        <taxon>Alphaproteobacteria</taxon>
        <taxon>Rhodobacterales</taxon>
        <taxon>Rhodobacter group</taxon>
        <taxon>Paenirhodobacter</taxon>
    </lineage>
</organism>
<evidence type="ECO:0000313" key="2">
    <source>
        <dbReference type="EMBL" id="RWR50150.1"/>
    </source>
</evidence>
<feature type="compositionally biased region" description="Basic and acidic residues" evidence="1">
    <location>
        <begin position="193"/>
        <end position="207"/>
    </location>
</feature>
<dbReference type="SUPFAM" id="SSF53474">
    <property type="entry name" value="alpha/beta-Hydrolases"/>
    <property type="match status" value="1"/>
</dbReference>
<keyword evidence="3" id="KW-1185">Reference proteome</keyword>
<evidence type="ECO:0000313" key="3">
    <source>
        <dbReference type="Proteomes" id="UP000286594"/>
    </source>
</evidence>
<dbReference type="OrthoDB" id="9804993at2"/>
<keyword evidence="2" id="KW-0378">Hydrolase</keyword>
<dbReference type="EMBL" id="SAVB01000007">
    <property type="protein sequence ID" value="RWR50150.1"/>
    <property type="molecule type" value="Genomic_DNA"/>
</dbReference>
<dbReference type="Gene3D" id="3.40.50.1820">
    <property type="entry name" value="alpha/beta hydrolase"/>
    <property type="match status" value="1"/>
</dbReference>
<comment type="caution">
    <text evidence="2">The sequence shown here is derived from an EMBL/GenBank/DDBJ whole genome shotgun (WGS) entry which is preliminary data.</text>
</comment>
<reference evidence="2 3" key="1">
    <citation type="submission" date="2019-01" db="EMBL/GenBank/DDBJ databases">
        <title>Sinorhodobacter populi sp. nov. isolated from the symptomatic bark tissue of Populus euramericana canker.</title>
        <authorList>
            <person name="Xu G."/>
        </authorList>
    </citation>
    <scope>NUCLEOTIDE SEQUENCE [LARGE SCALE GENOMIC DNA]</scope>
    <source>
        <strain evidence="2 3">CCTCC AB2012026</strain>
    </source>
</reference>